<dbReference type="AlphaFoldDB" id="A0A936F407"/>
<dbReference type="SUPFAM" id="SSF50324">
    <property type="entry name" value="Inorganic pyrophosphatase"/>
    <property type="match status" value="1"/>
</dbReference>
<dbReference type="GO" id="GO:0005737">
    <property type="term" value="C:cytoplasm"/>
    <property type="evidence" value="ECO:0007669"/>
    <property type="project" value="InterPro"/>
</dbReference>
<keyword evidence="4" id="KW-0378">Hydrolase</keyword>
<name>A0A936F407_9BACT</name>
<dbReference type="Gene3D" id="3.90.80.10">
    <property type="entry name" value="Inorganic pyrophosphatase"/>
    <property type="match status" value="1"/>
</dbReference>
<evidence type="ECO:0000256" key="1">
    <source>
        <dbReference type="ARBA" id="ARBA00001946"/>
    </source>
</evidence>
<reference evidence="6 7" key="1">
    <citation type="submission" date="2020-10" db="EMBL/GenBank/DDBJ databases">
        <title>Connecting structure to function with the recovery of over 1000 high-quality activated sludge metagenome-assembled genomes encoding full-length rRNA genes using long-read sequencing.</title>
        <authorList>
            <person name="Singleton C.M."/>
            <person name="Petriglieri F."/>
            <person name="Kristensen J.M."/>
            <person name="Kirkegaard R.H."/>
            <person name="Michaelsen T.Y."/>
            <person name="Andersen M.H."/>
            <person name="Karst S.M."/>
            <person name="Dueholm M.S."/>
            <person name="Nielsen P.H."/>
            <person name="Albertsen M."/>
        </authorList>
    </citation>
    <scope>NUCLEOTIDE SEQUENCE [LARGE SCALE GENOMIC DNA]</scope>
    <source>
        <strain evidence="6">OdNE_18-Q3-R46-58_MAXAC.008</strain>
    </source>
</reference>
<evidence type="ECO:0000256" key="2">
    <source>
        <dbReference type="ARBA" id="ARBA00012146"/>
    </source>
</evidence>
<dbReference type="Pfam" id="PF00719">
    <property type="entry name" value="Pyrophosphatase"/>
    <property type="match status" value="1"/>
</dbReference>
<keyword evidence="5" id="KW-0460">Magnesium</keyword>
<dbReference type="GO" id="GO:0004427">
    <property type="term" value="F:inorganic diphosphate phosphatase activity"/>
    <property type="evidence" value="ECO:0007669"/>
    <property type="project" value="UniProtKB-EC"/>
</dbReference>
<feature type="non-terminal residue" evidence="6">
    <location>
        <position position="168"/>
    </location>
</feature>
<dbReference type="GO" id="GO:0006796">
    <property type="term" value="P:phosphate-containing compound metabolic process"/>
    <property type="evidence" value="ECO:0007669"/>
    <property type="project" value="InterPro"/>
</dbReference>
<evidence type="ECO:0000313" key="6">
    <source>
        <dbReference type="EMBL" id="MBK8573719.1"/>
    </source>
</evidence>
<dbReference type="EMBL" id="JADKCH010000029">
    <property type="protein sequence ID" value="MBK8573719.1"/>
    <property type="molecule type" value="Genomic_DNA"/>
</dbReference>
<proteinExistence type="predicted"/>
<dbReference type="PANTHER" id="PTHR10286">
    <property type="entry name" value="INORGANIC PYROPHOSPHATASE"/>
    <property type="match status" value="1"/>
</dbReference>
<dbReference type="GO" id="GO:0000287">
    <property type="term" value="F:magnesium ion binding"/>
    <property type="evidence" value="ECO:0007669"/>
    <property type="project" value="InterPro"/>
</dbReference>
<dbReference type="InterPro" id="IPR036649">
    <property type="entry name" value="Pyrophosphatase_sf"/>
</dbReference>
<dbReference type="Proteomes" id="UP000709959">
    <property type="component" value="Unassembled WGS sequence"/>
</dbReference>
<dbReference type="EC" id="3.6.1.1" evidence="2"/>
<evidence type="ECO:0000313" key="7">
    <source>
        <dbReference type="Proteomes" id="UP000709959"/>
    </source>
</evidence>
<evidence type="ECO:0000256" key="3">
    <source>
        <dbReference type="ARBA" id="ARBA00022723"/>
    </source>
</evidence>
<comment type="cofactor">
    <cofactor evidence="1">
        <name>Mg(2+)</name>
        <dbReference type="ChEBI" id="CHEBI:18420"/>
    </cofactor>
</comment>
<gene>
    <name evidence="6" type="ORF">IPN91_14095</name>
</gene>
<protein>
    <recommendedName>
        <fullName evidence="2">inorganic diphosphatase</fullName>
        <ecNumber evidence="2">3.6.1.1</ecNumber>
    </recommendedName>
</protein>
<dbReference type="InterPro" id="IPR008162">
    <property type="entry name" value="Pyrophosphatase"/>
</dbReference>
<sequence length="168" mass="18224">MELEQKDGAPRFVKYLGYPANYGLVPRSVLLKSKGGDGDPLDVIVLGPALPTGTIVKCRPIGVLTLVDNGELDDKIILAPVNSVFGSIKGIEELDKKFPGVTGILQTWFTSYKGYGKDGKLQLSSKGFKSRSAAIKIIGDAILDYEMSVTTDADRRALDEKGNPFLYR</sequence>
<comment type="caution">
    <text evidence="6">The sequence shown here is derived from an EMBL/GenBank/DDBJ whole genome shotgun (WGS) entry which is preliminary data.</text>
</comment>
<accession>A0A936F407</accession>
<evidence type="ECO:0000256" key="5">
    <source>
        <dbReference type="ARBA" id="ARBA00022842"/>
    </source>
</evidence>
<organism evidence="6 7">
    <name type="scientific">Candidatus Geothrix odensensis</name>
    <dbReference type="NCBI Taxonomy" id="2954440"/>
    <lineage>
        <taxon>Bacteria</taxon>
        <taxon>Pseudomonadati</taxon>
        <taxon>Acidobacteriota</taxon>
        <taxon>Holophagae</taxon>
        <taxon>Holophagales</taxon>
        <taxon>Holophagaceae</taxon>
        <taxon>Geothrix</taxon>
    </lineage>
</organism>
<evidence type="ECO:0000256" key="4">
    <source>
        <dbReference type="ARBA" id="ARBA00022801"/>
    </source>
</evidence>
<keyword evidence="3" id="KW-0479">Metal-binding</keyword>
<dbReference type="PROSITE" id="PS00387">
    <property type="entry name" value="PPASE"/>
    <property type="match status" value="1"/>
</dbReference>